<organism evidence="1 2">
    <name type="scientific">Blyttiomyces helicus</name>
    <dbReference type="NCBI Taxonomy" id="388810"/>
    <lineage>
        <taxon>Eukaryota</taxon>
        <taxon>Fungi</taxon>
        <taxon>Fungi incertae sedis</taxon>
        <taxon>Chytridiomycota</taxon>
        <taxon>Chytridiomycota incertae sedis</taxon>
        <taxon>Chytridiomycetes</taxon>
        <taxon>Chytridiomycetes incertae sedis</taxon>
        <taxon>Blyttiomyces</taxon>
    </lineage>
</organism>
<protein>
    <submittedName>
        <fullName evidence="1">Uncharacterized protein</fullName>
    </submittedName>
</protein>
<dbReference type="Proteomes" id="UP000269721">
    <property type="component" value="Unassembled WGS sequence"/>
</dbReference>
<name>A0A4P9WKC2_9FUNG</name>
<accession>A0A4P9WKC2</accession>
<evidence type="ECO:0000313" key="2">
    <source>
        <dbReference type="Proteomes" id="UP000269721"/>
    </source>
</evidence>
<keyword evidence="2" id="KW-1185">Reference proteome</keyword>
<proteinExistence type="predicted"/>
<dbReference type="EMBL" id="KZ994987">
    <property type="protein sequence ID" value="RKO91610.1"/>
    <property type="molecule type" value="Genomic_DNA"/>
</dbReference>
<evidence type="ECO:0000313" key="1">
    <source>
        <dbReference type="EMBL" id="RKO91610.1"/>
    </source>
</evidence>
<gene>
    <name evidence="1" type="ORF">BDK51DRAFT_52158</name>
</gene>
<reference evidence="2" key="1">
    <citation type="journal article" date="2018" name="Nat. Microbiol.">
        <title>Leveraging single-cell genomics to expand the fungal tree of life.</title>
        <authorList>
            <person name="Ahrendt S.R."/>
            <person name="Quandt C.A."/>
            <person name="Ciobanu D."/>
            <person name="Clum A."/>
            <person name="Salamov A."/>
            <person name="Andreopoulos B."/>
            <person name="Cheng J.F."/>
            <person name="Woyke T."/>
            <person name="Pelin A."/>
            <person name="Henrissat B."/>
            <person name="Reynolds N.K."/>
            <person name="Benny G.L."/>
            <person name="Smith M.E."/>
            <person name="James T.Y."/>
            <person name="Grigoriev I.V."/>
        </authorList>
    </citation>
    <scope>NUCLEOTIDE SEQUENCE [LARGE SCALE GENOMIC DNA]</scope>
</reference>
<sequence length="251" mass="27079">MLSVSPPIDSSLGLKAALELAANAASETPQFLVGIPFESALLWFVNRSVNHPLRSIYGKRPFFLATARPGSAQSNDAQKTSISLDLTQLLCIDVGPRDTEKHRFLNGAEPKMAHTLLLYLKRSQAASSDETCEYDLPLSRLLSVPLPIDGARYLLSVFSALHSDSPEGGVDVPTSLPALFVLQAEEASAGRKSYVGVEACSDKKGGPASRHVIKLNEHGRVWESRLSQPWLCLQDSIGRVPCSAYSGVVHG</sequence>
<dbReference type="AlphaFoldDB" id="A0A4P9WKC2"/>